<dbReference type="Pfam" id="PF07714">
    <property type="entry name" value="PK_Tyr_Ser-Thr"/>
    <property type="match status" value="1"/>
</dbReference>
<keyword evidence="4" id="KW-1185">Reference proteome</keyword>
<feature type="compositionally biased region" description="Basic and acidic residues" evidence="1">
    <location>
        <begin position="250"/>
        <end position="272"/>
    </location>
</feature>
<reference evidence="3 4" key="1">
    <citation type="submission" date="2018-11" db="EMBL/GenBank/DDBJ databases">
        <title>Genome assembly of Steccherinum ochraceum LE-BIN_3174, the white-rot fungus of the Steccherinaceae family (The Residual Polyporoid clade, Polyporales, Basidiomycota).</title>
        <authorList>
            <person name="Fedorova T.V."/>
            <person name="Glazunova O.A."/>
            <person name="Landesman E.O."/>
            <person name="Moiseenko K.V."/>
            <person name="Psurtseva N.V."/>
            <person name="Savinova O.S."/>
            <person name="Shakhova N.V."/>
            <person name="Tyazhelova T.V."/>
            <person name="Vasina D.V."/>
        </authorList>
    </citation>
    <scope>NUCLEOTIDE SEQUENCE [LARGE SCALE GENOMIC DNA]</scope>
    <source>
        <strain evidence="3 4">LE-BIN_3174</strain>
    </source>
</reference>
<organism evidence="3 4">
    <name type="scientific">Steccherinum ochraceum</name>
    <dbReference type="NCBI Taxonomy" id="92696"/>
    <lineage>
        <taxon>Eukaryota</taxon>
        <taxon>Fungi</taxon>
        <taxon>Dikarya</taxon>
        <taxon>Basidiomycota</taxon>
        <taxon>Agaricomycotina</taxon>
        <taxon>Agaricomycetes</taxon>
        <taxon>Polyporales</taxon>
        <taxon>Steccherinaceae</taxon>
        <taxon>Steccherinum</taxon>
    </lineage>
</organism>
<dbReference type="SUPFAM" id="SSF56112">
    <property type="entry name" value="Protein kinase-like (PK-like)"/>
    <property type="match status" value="1"/>
</dbReference>
<feature type="domain" description="Protein kinase" evidence="2">
    <location>
        <begin position="572"/>
        <end position="832"/>
    </location>
</feature>
<feature type="compositionally biased region" description="Basic and acidic residues" evidence="1">
    <location>
        <begin position="120"/>
        <end position="238"/>
    </location>
</feature>
<sequence length="832" mass="95087">MSSASQAAREYERTRKHERAKEKALRREQILRGWDAWVLVTRERLRADNERLTPEEVDHEESRGPANASPIKEAKSLVDAAESLEQERLQRIAEEERRLERLEEEELQKQEARARIALHLKEEAEAERRKLEEQRRKDEEYRQRNEEQRKREEEERRRVADEDRRRVSDAEKQRLMEEEQRRVEEVRVEEAKGVKAQEEKERQRQEVEDEEVLLRTLEEKGKLAAVRDDMRIQAEKAKATRGQEQQGRARQQDQERLEQDRSQQAQEEEHRRTTTVLRRQYMEDLVRQEAAERTRRIAEREALRRAQTSENGQTGNSRIWSASQAAQRRSTAPWTIPNHRQGAAVSVGSTVSKTTLSDWQTSASSLLNWSNANGSVHTSRTSQTSTTSQAPFTSPSTPLQQPRPSISAILFSPSETKPSSGWRKASKAYPPLLPEHVGLAANNDPVLTTPRLSPLSDTTTTGDLPDSCEACLARLAPQQSIVEDRRFYCTVECAESGQQIRTILRQTLVHRGADSQILRMSGQDAQIAMNIMQDEFNKSPTETRDAIRRMMLKLSVRTTKLPKSLFLQGVISKDTESYSAGAFADIFVGEYHGQKVALKRLRVFQSLHESEKQKLRVQTFYYESLIWKNLKHAHILNCIGLGHIRHALEELRDTLSPAKLSSQVHEWAHQISLGLEYLHAEQVVHGDLRGPNILIDQDYRVRLADFGLAVLAEATSQNYASNRGGNARWLAPELIHPERFGLESTRPTCASDVFSFGCVVVELFSGQAPYAGSSDVQVMIRVPLGLRPSRPASRGAFAISDALWNVVTKCFEQSPHERPHASTLSEMTQQRR</sequence>
<feature type="compositionally biased region" description="Polar residues" evidence="1">
    <location>
        <begin position="308"/>
        <end position="320"/>
    </location>
</feature>
<dbReference type="PANTHER" id="PTHR44329">
    <property type="entry name" value="SERINE/THREONINE-PROTEIN KINASE TNNI3K-RELATED"/>
    <property type="match status" value="1"/>
</dbReference>
<evidence type="ECO:0000256" key="1">
    <source>
        <dbReference type="SAM" id="MobiDB-lite"/>
    </source>
</evidence>
<feature type="region of interest" description="Disordered" evidence="1">
    <location>
        <begin position="1"/>
        <end position="23"/>
    </location>
</feature>
<feature type="region of interest" description="Disordered" evidence="1">
    <location>
        <begin position="120"/>
        <end position="274"/>
    </location>
</feature>
<evidence type="ECO:0000313" key="4">
    <source>
        <dbReference type="Proteomes" id="UP000292702"/>
    </source>
</evidence>
<comment type="caution">
    <text evidence="3">The sequence shown here is derived from an EMBL/GenBank/DDBJ whole genome shotgun (WGS) entry which is preliminary data.</text>
</comment>
<feature type="compositionally biased region" description="Low complexity" evidence="1">
    <location>
        <begin position="374"/>
        <end position="398"/>
    </location>
</feature>
<dbReference type="InterPro" id="IPR001245">
    <property type="entry name" value="Ser-Thr/Tyr_kinase_cat_dom"/>
</dbReference>
<feature type="compositionally biased region" description="Low complexity" evidence="1">
    <location>
        <begin position="321"/>
        <end position="330"/>
    </location>
</feature>
<feature type="compositionally biased region" description="Basic and acidic residues" evidence="1">
    <location>
        <begin position="9"/>
        <end position="23"/>
    </location>
</feature>
<dbReference type="AlphaFoldDB" id="A0A4V2MVY2"/>
<dbReference type="Gene3D" id="3.30.200.20">
    <property type="entry name" value="Phosphorylase Kinase, domain 1"/>
    <property type="match status" value="1"/>
</dbReference>
<name>A0A4V2MVY2_9APHY</name>
<proteinExistence type="predicted"/>
<accession>A0A4V2MVY2</accession>
<protein>
    <recommendedName>
        <fullName evidence="2">Protein kinase domain-containing protein</fullName>
    </recommendedName>
</protein>
<feature type="region of interest" description="Disordered" evidence="1">
    <location>
        <begin position="374"/>
        <end position="404"/>
    </location>
</feature>
<gene>
    <name evidence="3" type="ORF">EIP91_004806</name>
</gene>
<dbReference type="Gene3D" id="1.10.510.10">
    <property type="entry name" value="Transferase(Phosphotransferase) domain 1"/>
    <property type="match status" value="1"/>
</dbReference>
<dbReference type="EMBL" id="RWJN01000268">
    <property type="protein sequence ID" value="TCD63897.1"/>
    <property type="molecule type" value="Genomic_DNA"/>
</dbReference>
<feature type="compositionally biased region" description="Basic and acidic residues" evidence="1">
    <location>
        <begin position="48"/>
        <end position="63"/>
    </location>
</feature>
<dbReference type="OrthoDB" id="4062651at2759"/>
<feature type="region of interest" description="Disordered" evidence="1">
    <location>
        <begin position="48"/>
        <end position="82"/>
    </location>
</feature>
<dbReference type="InterPro" id="IPR011009">
    <property type="entry name" value="Kinase-like_dom_sf"/>
</dbReference>
<dbReference type="PROSITE" id="PS50011">
    <property type="entry name" value="PROTEIN_KINASE_DOM"/>
    <property type="match status" value="1"/>
</dbReference>
<feature type="region of interest" description="Disordered" evidence="1">
    <location>
        <begin position="301"/>
        <end position="350"/>
    </location>
</feature>
<dbReference type="InterPro" id="IPR051681">
    <property type="entry name" value="Ser/Thr_Kinases-Pseudokinases"/>
</dbReference>
<dbReference type="GO" id="GO:0005524">
    <property type="term" value="F:ATP binding"/>
    <property type="evidence" value="ECO:0007669"/>
    <property type="project" value="InterPro"/>
</dbReference>
<evidence type="ECO:0000259" key="2">
    <source>
        <dbReference type="PROSITE" id="PS50011"/>
    </source>
</evidence>
<dbReference type="InterPro" id="IPR000719">
    <property type="entry name" value="Prot_kinase_dom"/>
</dbReference>
<evidence type="ECO:0000313" key="3">
    <source>
        <dbReference type="EMBL" id="TCD63897.1"/>
    </source>
</evidence>
<dbReference type="STRING" id="92696.A0A4V2MVY2"/>
<dbReference type="Proteomes" id="UP000292702">
    <property type="component" value="Unassembled WGS sequence"/>
</dbReference>
<dbReference type="GO" id="GO:0004674">
    <property type="term" value="F:protein serine/threonine kinase activity"/>
    <property type="evidence" value="ECO:0007669"/>
    <property type="project" value="TreeGrafter"/>
</dbReference>